<keyword evidence="2" id="KW-0732">Signal</keyword>
<dbReference type="PROSITE" id="PS51257">
    <property type="entry name" value="PROKAR_LIPOPROTEIN"/>
    <property type="match status" value="1"/>
</dbReference>
<feature type="compositionally biased region" description="Low complexity" evidence="1">
    <location>
        <begin position="31"/>
        <end position="47"/>
    </location>
</feature>
<evidence type="ECO:0000313" key="4">
    <source>
        <dbReference type="Proteomes" id="UP001519325"/>
    </source>
</evidence>
<gene>
    <name evidence="3" type="ORF">BJ987_005190</name>
</gene>
<accession>A0ABS4QKQ1</accession>
<evidence type="ECO:0008006" key="5">
    <source>
        <dbReference type="Google" id="ProtNLM"/>
    </source>
</evidence>
<feature type="chain" id="PRO_5046741320" description="DUF2599 domain-containing protein" evidence="2">
    <location>
        <begin position="26"/>
        <end position="157"/>
    </location>
</feature>
<comment type="caution">
    <text evidence="3">The sequence shown here is derived from an EMBL/GenBank/DDBJ whole genome shotgun (WGS) entry which is preliminary data.</text>
</comment>
<dbReference type="Pfam" id="PF10783">
    <property type="entry name" value="DUF2599"/>
    <property type="match status" value="1"/>
</dbReference>
<protein>
    <recommendedName>
        <fullName evidence="5">DUF2599 domain-containing protein</fullName>
    </recommendedName>
</protein>
<name>A0ABS4QKQ1_9NOCA</name>
<evidence type="ECO:0000313" key="3">
    <source>
        <dbReference type="EMBL" id="MBP2192289.1"/>
    </source>
</evidence>
<dbReference type="Proteomes" id="UP001519325">
    <property type="component" value="Unassembled WGS sequence"/>
</dbReference>
<evidence type="ECO:0000256" key="1">
    <source>
        <dbReference type="SAM" id="MobiDB-lite"/>
    </source>
</evidence>
<evidence type="ECO:0000256" key="2">
    <source>
        <dbReference type="SAM" id="SignalP"/>
    </source>
</evidence>
<dbReference type="EMBL" id="JAGGMR010000001">
    <property type="protein sequence ID" value="MBP2192289.1"/>
    <property type="molecule type" value="Genomic_DNA"/>
</dbReference>
<feature type="signal peptide" evidence="2">
    <location>
        <begin position="1"/>
        <end position="25"/>
    </location>
</feature>
<feature type="region of interest" description="Disordered" evidence="1">
    <location>
        <begin position="25"/>
        <end position="47"/>
    </location>
</feature>
<organism evidence="3 4">
    <name type="scientific">Nocardia goodfellowii</name>
    <dbReference type="NCBI Taxonomy" id="882446"/>
    <lineage>
        <taxon>Bacteria</taxon>
        <taxon>Bacillati</taxon>
        <taxon>Actinomycetota</taxon>
        <taxon>Actinomycetes</taxon>
        <taxon>Mycobacteriales</taxon>
        <taxon>Nocardiaceae</taxon>
        <taxon>Nocardia</taxon>
    </lineage>
</organism>
<keyword evidence="4" id="KW-1185">Reference proteome</keyword>
<dbReference type="InterPro" id="IPR019719">
    <property type="entry name" value="DUF2599"/>
</dbReference>
<dbReference type="RefSeq" id="WP_209895016.1">
    <property type="nucleotide sequence ID" value="NZ_JAGGMR010000001.1"/>
</dbReference>
<proteinExistence type="predicted"/>
<sequence>MPKHLWLGAAALAAVLALTGCGSDAERVSEPAPTITSPTAAPLRTAATPPVDPYAGLPLIERVEWTEAVDGPRLLVFPAPAGRKTSHPGSDERAWQEVVRGAPDAETPGMRDQFICHWVWARLVQPNKPSWNLEPWRPAVGYQATVDASCNPGGPER</sequence>
<reference evidence="3 4" key="1">
    <citation type="submission" date="2021-03" db="EMBL/GenBank/DDBJ databases">
        <title>Sequencing the genomes of 1000 actinobacteria strains.</title>
        <authorList>
            <person name="Klenk H.-P."/>
        </authorList>
    </citation>
    <scope>NUCLEOTIDE SEQUENCE [LARGE SCALE GENOMIC DNA]</scope>
    <source>
        <strain evidence="3 4">DSM 45516</strain>
    </source>
</reference>